<evidence type="ECO:0000313" key="2">
    <source>
        <dbReference type="EMBL" id="KAB1441059.1"/>
    </source>
</evidence>
<dbReference type="GO" id="GO:0004452">
    <property type="term" value="F:isopentenyl-diphosphate delta-isomerase activity"/>
    <property type="evidence" value="ECO:0007669"/>
    <property type="project" value="TreeGrafter"/>
</dbReference>
<feature type="domain" description="Nudix hydrolase" evidence="1">
    <location>
        <begin position="41"/>
        <end position="170"/>
    </location>
</feature>
<evidence type="ECO:0000313" key="3">
    <source>
        <dbReference type="Proteomes" id="UP000438699"/>
    </source>
</evidence>
<dbReference type="Gene3D" id="3.90.79.10">
    <property type="entry name" value="Nucleoside Triphosphate Pyrophosphohydrolase"/>
    <property type="match status" value="1"/>
</dbReference>
<proteinExistence type="predicted"/>
<gene>
    <name evidence="2" type="ORF">F8A88_11500</name>
</gene>
<dbReference type="Proteomes" id="UP000438699">
    <property type="component" value="Unassembled WGS sequence"/>
</dbReference>
<name>A0A6N6N119_9BACT</name>
<dbReference type="PROSITE" id="PS51462">
    <property type="entry name" value="NUDIX"/>
    <property type="match status" value="1"/>
</dbReference>
<evidence type="ECO:0000259" key="1">
    <source>
        <dbReference type="PROSITE" id="PS51462"/>
    </source>
</evidence>
<dbReference type="InterPro" id="IPR000086">
    <property type="entry name" value="NUDIX_hydrolase_dom"/>
</dbReference>
<dbReference type="SUPFAM" id="SSF55811">
    <property type="entry name" value="Nudix"/>
    <property type="match status" value="1"/>
</dbReference>
<organism evidence="2 3">
    <name type="scientific">Pseudodesulfovibrio senegalensis</name>
    <dbReference type="NCBI Taxonomy" id="1721087"/>
    <lineage>
        <taxon>Bacteria</taxon>
        <taxon>Pseudomonadati</taxon>
        <taxon>Thermodesulfobacteriota</taxon>
        <taxon>Desulfovibrionia</taxon>
        <taxon>Desulfovibrionales</taxon>
        <taxon>Desulfovibrionaceae</taxon>
    </lineage>
</organism>
<comment type="caution">
    <text evidence="2">The sequence shown here is derived from an EMBL/GenBank/DDBJ whole genome shotgun (WGS) entry which is preliminary data.</text>
</comment>
<sequence length="180" mass="20519">MKQGKPTEKPETEASPLLEVMDRANRPIAAVSVEEAHRQLLPHRSIQVLVYNSENKLFLQKRSDKKNIYPGRWDVSVRGHVHVGESALEAATRELWEVLRLKVDRLQLIKELVACPDTGHEFVSVFMASRIAQCPTPNPKKVQDGYYYSNEELTCLIKEFRELLTPGLVTLWEAGLTNIL</sequence>
<dbReference type="PANTHER" id="PTHR10885:SF20">
    <property type="entry name" value="NUDIX HYDROLASE DOMAIN-CONTAINING PROTEIN"/>
    <property type="match status" value="1"/>
</dbReference>
<dbReference type="InterPro" id="IPR015797">
    <property type="entry name" value="NUDIX_hydrolase-like_dom_sf"/>
</dbReference>
<dbReference type="AlphaFoldDB" id="A0A6N6N119"/>
<dbReference type="CDD" id="cd04692">
    <property type="entry name" value="NUDIX_Hydrolase"/>
    <property type="match status" value="1"/>
</dbReference>
<dbReference type="GO" id="GO:0005737">
    <property type="term" value="C:cytoplasm"/>
    <property type="evidence" value="ECO:0007669"/>
    <property type="project" value="TreeGrafter"/>
</dbReference>
<dbReference type="OrthoDB" id="9804563at2"/>
<protein>
    <submittedName>
        <fullName evidence="2">NUDIX domain-containing protein</fullName>
    </submittedName>
</protein>
<dbReference type="Pfam" id="PF00293">
    <property type="entry name" value="NUDIX"/>
    <property type="match status" value="1"/>
</dbReference>
<dbReference type="PANTHER" id="PTHR10885">
    <property type="entry name" value="ISOPENTENYL-DIPHOSPHATE DELTA-ISOMERASE"/>
    <property type="match status" value="1"/>
</dbReference>
<reference evidence="2 3" key="1">
    <citation type="journal article" date="2017" name="Int. J. Syst. Evol. Microbiol.">
        <title>Desulfovibrio senegalensis sp. nov., a mesophilic sulfate reducer isolated from marine sediment.</title>
        <authorList>
            <person name="Thioye A."/>
            <person name="Gam Z.B.A."/>
            <person name="Mbengue M."/>
            <person name="Cayol J.L."/>
            <person name="Joseph-Bartoli M."/>
            <person name="Toure-Kane C."/>
            <person name="Labat M."/>
        </authorList>
    </citation>
    <scope>NUCLEOTIDE SEQUENCE [LARGE SCALE GENOMIC DNA]</scope>
    <source>
        <strain evidence="2 3">DSM 101509</strain>
    </source>
</reference>
<accession>A0A6N6N119</accession>
<dbReference type="RefSeq" id="WP_151151314.1">
    <property type="nucleotide sequence ID" value="NZ_WAIE01000005.1"/>
</dbReference>
<dbReference type="EMBL" id="WAIE01000005">
    <property type="protein sequence ID" value="KAB1441059.1"/>
    <property type="molecule type" value="Genomic_DNA"/>
</dbReference>
<keyword evidence="3" id="KW-1185">Reference proteome</keyword>
<dbReference type="GO" id="GO:0009240">
    <property type="term" value="P:isopentenyl diphosphate biosynthetic process"/>
    <property type="evidence" value="ECO:0007669"/>
    <property type="project" value="TreeGrafter"/>
</dbReference>